<dbReference type="EC" id="3.1.4.52" evidence="2"/>
<keyword evidence="5 10" id="KW-0812">Transmembrane</keyword>
<evidence type="ECO:0000256" key="9">
    <source>
        <dbReference type="ARBA" id="ARBA00034290"/>
    </source>
</evidence>
<gene>
    <name evidence="12" type="ORF">PQR63_01200</name>
</gene>
<dbReference type="PANTHER" id="PTHR33121:SF79">
    <property type="entry name" value="CYCLIC DI-GMP PHOSPHODIESTERASE PDED-RELATED"/>
    <property type="match status" value="1"/>
</dbReference>
<dbReference type="SMART" id="SM00052">
    <property type="entry name" value="EAL"/>
    <property type="match status" value="1"/>
</dbReference>
<dbReference type="PROSITE" id="PS50883">
    <property type="entry name" value="EAL"/>
    <property type="match status" value="1"/>
</dbReference>
<dbReference type="EMBL" id="JAQQFR010000001">
    <property type="protein sequence ID" value="MFL9876981.1"/>
    <property type="molecule type" value="Genomic_DNA"/>
</dbReference>
<protein>
    <recommendedName>
        <fullName evidence="2">cyclic-guanylate-specific phosphodiesterase</fullName>
        <ecNumber evidence="2">3.1.4.52</ecNumber>
    </recommendedName>
</protein>
<organism evidence="12 13">
    <name type="scientific">Herbaspirillum rhizosphaerae</name>
    <dbReference type="NCBI Taxonomy" id="346179"/>
    <lineage>
        <taxon>Bacteria</taxon>
        <taxon>Pseudomonadati</taxon>
        <taxon>Pseudomonadota</taxon>
        <taxon>Betaproteobacteria</taxon>
        <taxon>Burkholderiales</taxon>
        <taxon>Oxalobacteraceae</taxon>
        <taxon>Herbaspirillum</taxon>
    </lineage>
</organism>
<evidence type="ECO:0000256" key="5">
    <source>
        <dbReference type="ARBA" id="ARBA00022692"/>
    </source>
</evidence>
<evidence type="ECO:0000256" key="6">
    <source>
        <dbReference type="ARBA" id="ARBA00022801"/>
    </source>
</evidence>
<dbReference type="Proteomes" id="UP001629214">
    <property type="component" value="Unassembled WGS sequence"/>
</dbReference>
<evidence type="ECO:0000256" key="4">
    <source>
        <dbReference type="ARBA" id="ARBA00022636"/>
    </source>
</evidence>
<evidence type="ECO:0000256" key="10">
    <source>
        <dbReference type="SAM" id="Phobius"/>
    </source>
</evidence>
<keyword evidence="6" id="KW-0378">Hydrolase</keyword>
<dbReference type="PANTHER" id="PTHR33121">
    <property type="entry name" value="CYCLIC DI-GMP PHOSPHODIESTERASE PDEF"/>
    <property type="match status" value="1"/>
</dbReference>
<dbReference type="InterPro" id="IPR050706">
    <property type="entry name" value="Cyclic-di-GMP_PDE-like"/>
</dbReference>
<evidence type="ECO:0000313" key="12">
    <source>
        <dbReference type="EMBL" id="MFL9876981.1"/>
    </source>
</evidence>
<dbReference type="InterPro" id="IPR024744">
    <property type="entry name" value="CSS-motif_dom"/>
</dbReference>
<evidence type="ECO:0000256" key="2">
    <source>
        <dbReference type="ARBA" id="ARBA00012282"/>
    </source>
</evidence>
<comment type="subcellular location">
    <subcellularLocation>
        <location evidence="1">Cell membrane</location>
        <topology evidence="1">Multi-pass membrane protein</topology>
    </subcellularLocation>
</comment>
<dbReference type="InterPro" id="IPR035919">
    <property type="entry name" value="EAL_sf"/>
</dbReference>
<accession>A0ABW8Z1L8</accession>
<dbReference type="RefSeq" id="WP_408164908.1">
    <property type="nucleotide sequence ID" value="NZ_JAQQFR010000001.1"/>
</dbReference>
<keyword evidence="7 10" id="KW-1133">Transmembrane helix</keyword>
<dbReference type="CDD" id="cd01948">
    <property type="entry name" value="EAL"/>
    <property type="match status" value="1"/>
</dbReference>
<evidence type="ECO:0000256" key="7">
    <source>
        <dbReference type="ARBA" id="ARBA00022989"/>
    </source>
</evidence>
<keyword evidence="13" id="KW-1185">Reference proteome</keyword>
<feature type="domain" description="EAL" evidence="11">
    <location>
        <begin position="262"/>
        <end position="514"/>
    </location>
</feature>
<comment type="caution">
    <text evidence="12">The sequence shown here is derived from an EMBL/GenBank/DDBJ whole genome shotgun (WGS) entry which is preliminary data.</text>
</comment>
<name>A0ABW8Z1L8_9BURK</name>
<feature type="transmembrane region" description="Helical" evidence="10">
    <location>
        <begin position="6"/>
        <end position="30"/>
    </location>
</feature>
<dbReference type="Pfam" id="PF12792">
    <property type="entry name" value="CSS-motif"/>
    <property type="match status" value="1"/>
</dbReference>
<proteinExistence type="predicted"/>
<keyword evidence="3" id="KW-1003">Cell membrane</keyword>
<dbReference type="Gene3D" id="3.20.20.450">
    <property type="entry name" value="EAL domain"/>
    <property type="match status" value="1"/>
</dbReference>
<keyword evidence="8 10" id="KW-0472">Membrane</keyword>
<keyword evidence="4" id="KW-0973">c-di-GMP</keyword>
<feature type="transmembrane region" description="Helical" evidence="10">
    <location>
        <begin position="238"/>
        <end position="259"/>
    </location>
</feature>
<comment type="catalytic activity">
    <reaction evidence="9">
        <text>3',3'-c-di-GMP + H2O = 5'-phosphoguanylyl(3'-&gt;5')guanosine + H(+)</text>
        <dbReference type="Rhea" id="RHEA:24902"/>
        <dbReference type="ChEBI" id="CHEBI:15377"/>
        <dbReference type="ChEBI" id="CHEBI:15378"/>
        <dbReference type="ChEBI" id="CHEBI:58754"/>
        <dbReference type="ChEBI" id="CHEBI:58805"/>
        <dbReference type="EC" id="3.1.4.52"/>
    </reaction>
</comment>
<dbReference type="InterPro" id="IPR001633">
    <property type="entry name" value="EAL_dom"/>
</dbReference>
<evidence type="ECO:0000256" key="1">
    <source>
        <dbReference type="ARBA" id="ARBA00004651"/>
    </source>
</evidence>
<evidence type="ECO:0000256" key="3">
    <source>
        <dbReference type="ARBA" id="ARBA00022475"/>
    </source>
</evidence>
<dbReference type="Pfam" id="PF00563">
    <property type="entry name" value="EAL"/>
    <property type="match status" value="1"/>
</dbReference>
<dbReference type="SUPFAM" id="SSF141868">
    <property type="entry name" value="EAL domain-like"/>
    <property type="match status" value="1"/>
</dbReference>
<evidence type="ECO:0000259" key="11">
    <source>
        <dbReference type="PROSITE" id="PS50883"/>
    </source>
</evidence>
<evidence type="ECO:0000313" key="13">
    <source>
        <dbReference type="Proteomes" id="UP001629214"/>
    </source>
</evidence>
<sequence>MNRSRLIFVTILLALVGAALPLVIMLYFSWSRAVTDEQSRLTLYAQQAILRANISFNEIRSALHAIEPLNLKPCSDTHIARMRQLTVNTRSIEEIGYFRDGKLQCTSWGRNDKYVEQTPADFVTADGLEVTLRVSPVVTQGNPMMAIQYRSHNVLTVPSRFVDVIVDSGVQLATVTEQGFVLGEQNSPDAMLVRDIVAAPANRVDDDYLIASVRASGLIAIAIEPRSYLFKRLRQEQLILLPIGAAIAALIVAAMVWGLRRRLSSLGELNVAIKRREFIVHYQPIVELRTGLCVGAEALVRWQRPDGSMVRPDLFIPLAEESGLILPITDQVIAHVVADLRATLAAERHLHIAINLSADDIKTGRALASVQAALKNTDIEAQQIWLEATERGFMDVNSARVTLTNARAAGHAVAIDDFGTGYSSLSYLQSLPLDSLKIDKSFIDTIGTDSATSSVTPHIIGMAKTLKLKIVAEGVETQEQADYLRKHEVEFVQGWLYAKAMPATEFIAYYQHNLAQHQGIVATTLPVPPAAPMQQATVSIDDDPPTSG</sequence>
<reference evidence="12 13" key="1">
    <citation type="journal article" date="2024" name="Chem. Sci.">
        <title>Discovery of megapolipeptins by genome mining of a Burkholderiales bacteria collection.</title>
        <authorList>
            <person name="Paulo B.S."/>
            <person name="Recchia M.J.J."/>
            <person name="Lee S."/>
            <person name="Fergusson C.H."/>
            <person name="Romanowski S.B."/>
            <person name="Hernandez A."/>
            <person name="Krull N."/>
            <person name="Liu D.Y."/>
            <person name="Cavanagh H."/>
            <person name="Bos A."/>
            <person name="Gray C.A."/>
            <person name="Murphy B.T."/>
            <person name="Linington R.G."/>
            <person name="Eustaquio A.S."/>
        </authorList>
    </citation>
    <scope>NUCLEOTIDE SEQUENCE [LARGE SCALE GENOMIC DNA]</scope>
    <source>
        <strain evidence="12 13">RL21-008-BIB-B</strain>
    </source>
</reference>
<evidence type="ECO:0000256" key="8">
    <source>
        <dbReference type="ARBA" id="ARBA00023136"/>
    </source>
</evidence>